<evidence type="ECO:0000313" key="3">
    <source>
        <dbReference type="EMBL" id="GGA15099.1"/>
    </source>
</evidence>
<reference evidence="3" key="2">
    <citation type="submission" date="2020-09" db="EMBL/GenBank/DDBJ databases">
        <authorList>
            <person name="Sun Q."/>
            <person name="Zhou Y."/>
        </authorList>
    </citation>
    <scope>NUCLEOTIDE SEQUENCE</scope>
    <source>
        <strain evidence="3">CGMCC 1.12785</strain>
    </source>
</reference>
<dbReference type="Pfam" id="PF01547">
    <property type="entry name" value="SBP_bac_1"/>
    <property type="match status" value="1"/>
</dbReference>
<evidence type="ECO:0000256" key="1">
    <source>
        <dbReference type="ARBA" id="ARBA00022729"/>
    </source>
</evidence>
<comment type="caution">
    <text evidence="3">The sequence shown here is derived from an EMBL/GenBank/DDBJ whole genome shotgun (WGS) entry which is preliminary data.</text>
</comment>
<proteinExistence type="predicted"/>
<keyword evidence="1 2" id="KW-0732">Signal</keyword>
<feature type="signal peptide" evidence="2">
    <location>
        <begin position="1"/>
        <end position="26"/>
    </location>
</feature>
<protein>
    <submittedName>
        <fullName evidence="3">Iron ABC transporter substrate-binding protein</fullName>
    </submittedName>
</protein>
<accession>A0A8J2XKJ9</accession>
<evidence type="ECO:0000313" key="4">
    <source>
        <dbReference type="Proteomes" id="UP000616114"/>
    </source>
</evidence>
<name>A0A8J2XKJ9_9MICO</name>
<dbReference type="PROSITE" id="PS51257">
    <property type="entry name" value="PROKAR_LIPOPROTEIN"/>
    <property type="match status" value="1"/>
</dbReference>
<organism evidence="3 4">
    <name type="scientific">Sediminivirga luteola</name>
    <dbReference type="NCBI Taxonomy" id="1774748"/>
    <lineage>
        <taxon>Bacteria</taxon>
        <taxon>Bacillati</taxon>
        <taxon>Actinomycetota</taxon>
        <taxon>Actinomycetes</taxon>
        <taxon>Micrococcales</taxon>
        <taxon>Brevibacteriaceae</taxon>
        <taxon>Sediminivirga</taxon>
    </lineage>
</organism>
<gene>
    <name evidence="3" type="primary">afuA</name>
    <name evidence="3" type="ORF">GCM10011333_17680</name>
</gene>
<sequence length="342" mass="37075">MNVSRAVIGVCAASLSVALLSSCGSAEPGEGDADEVTTDLVEAAIQEGQLTIYASTGESQIEAIVEGFREAYPEISTEYFRAAGTALFNRFASEAEAGAVMADVFMPNVQPSFVQDNSEWFSELTPELVPNSEAWPEEFRTDHTVQVTVESILLVYNTETVDQPPTTWPDVLDERYRGRVVLVDPNASPGYMSWYSVIRDQFGDEFLEALADLDPMWVDTAAVGAQQVATGGSDLAFPNYPSQTASLQASGAPIETVTDLDPTQGITTDVAITADAPNPHAARLFVDWLISEEGYDVMCEDPVFSATVEVEADCVELASNHVSPRWEIPDDEQQEILSLLGR</sequence>
<dbReference type="EMBL" id="BMFY01000006">
    <property type="protein sequence ID" value="GGA15099.1"/>
    <property type="molecule type" value="Genomic_DNA"/>
</dbReference>
<dbReference type="Proteomes" id="UP000616114">
    <property type="component" value="Unassembled WGS sequence"/>
</dbReference>
<dbReference type="InterPro" id="IPR006059">
    <property type="entry name" value="SBP"/>
</dbReference>
<dbReference type="RefSeq" id="WP_188550551.1">
    <property type="nucleotide sequence ID" value="NZ_BMFY01000006.1"/>
</dbReference>
<keyword evidence="4" id="KW-1185">Reference proteome</keyword>
<dbReference type="PANTHER" id="PTHR30006">
    <property type="entry name" value="THIAMINE-BINDING PERIPLASMIC PROTEIN-RELATED"/>
    <property type="match status" value="1"/>
</dbReference>
<feature type="chain" id="PRO_5039664792" evidence="2">
    <location>
        <begin position="27"/>
        <end position="342"/>
    </location>
</feature>
<dbReference type="Gene3D" id="3.40.190.10">
    <property type="entry name" value="Periplasmic binding protein-like II"/>
    <property type="match status" value="2"/>
</dbReference>
<reference evidence="3" key="1">
    <citation type="journal article" date="2014" name="Int. J. Syst. Evol. Microbiol.">
        <title>Complete genome sequence of Corynebacterium casei LMG S-19264T (=DSM 44701T), isolated from a smear-ripened cheese.</title>
        <authorList>
            <consortium name="US DOE Joint Genome Institute (JGI-PGF)"/>
            <person name="Walter F."/>
            <person name="Albersmeier A."/>
            <person name="Kalinowski J."/>
            <person name="Ruckert C."/>
        </authorList>
    </citation>
    <scope>NUCLEOTIDE SEQUENCE</scope>
    <source>
        <strain evidence="3">CGMCC 1.12785</strain>
    </source>
</reference>
<dbReference type="SUPFAM" id="SSF53850">
    <property type="entry name" value="Periplasmic binding protein-like II"/>
    <property type="match status" value="1"/>
</dbReference>
<dbReference type="PANTHER" id="PTHR30006:SF2">
    <property type="entry name" value="ABC TRANSPORTER SUBSTRATE-BINDING PROTEIN"/>
    <property type="match status" value="1"/>
</dbReference>
<evidence type="ECO:0000256" key="2">
    <source>
        <dbReference type="SAM" id="SignalP"/>
    </source>
</evidence>
<dbReference type="AlphaFoldDB" id="A0A8J2XKJ9"/>